<dbReference type="CDD" id="cd03786">
    <property type="entry name" value="GTB_UDP-GlcNAc_2-Epimerase"/>
    <property type="match status" value="1"/>
</dbReference>
<dbReference type="InterPro" id="IPR029767">
    <property type="entry name" value="WecB-like"/>
</dbReference>
<dbReference type="Pfam" id="PF02350">
    <property type="entry name" value="Epimerase_2"/>
    <property type="match status" value="1"/>
</dbReference>
<reference evidence="6" key="2">
    <citation type="submission" date="2021-04" db="EMBL/GenBank/DDBJ databases">
        <authorList>
            <person name="Gilroy R."/>
        </authorList>
    </citation>
    <scope>NUCLEOTIDE SEQUENCE</scope>
    <source>
        <strain evidence="6">CHK191-13928</strain>
    </source>
</reference>
<dbReference type="Proteomes" id="UP000886721">
    <property type="component" value="Unassembled WGS sequence"/>
</dbReference>
<dbReference type="PANTHER" id="PTHR43174">
    <property type="entry name" value="UDP-N-ACETYLGLUCOSAMINE 2-EPIMERASE"/>
    <property type="match status" value="1"/>
</dbReference>
<gene>
    <name evidence="6" type="primary">wecB</name>
    <name evidence="6" type="ORF">H9735_12650</name>
</gene>
<sequence>MKKILIVFGTRPEAIKMCPLVKELEKSEECRTIVCLSGQHREMLDQVMEVFQVKADYDLSIMKPGQDLFDITTEVLKGMRSVLMKEKPDIVLVHGDTTTAYASALSAFYLGIPVGHVEAGLRTWNLKSPFPEEFNRQGIGLIAKYHFAPTETARTNLLNEGKAEEDILVTGNTGIDALFFTVKKDFKSDVTEWAKESRLLVITAHRRENLGKPMHEMFRALRRIIEEFEDVKAVYPIHMNPQVRKIADEELAGCDRIRIIEPMPVNEFHNLLNAAYFILTDSGGIQEEAPALGKPVLVMRDTTERPEGVEAGTLCLAGTAEEGIYKKCKSLLEDQSLYHKMSEAKNPYGDGTASKKIRAFLEEKI</sequence>
<comment type="similarity">
    <text evidence="2 4">Belongs to the UDP-N-acetylglucosamine 2-epimerase family.</text>
</comment>
<dbReference type="SUPFAM" id="SSF53756">
    <property type="entry name" value="UDP-Glycosyltransferase/glycogen phosphorylase"/>
    <property type="match status" value="1"/>
</dbReference>
<accession>A0A9D1WY48</accession>
<dbReference type="InterPro" id="IPR003331">
    <property type="entry name" value="UDP_GlcNAc_Epimerase_2_dom"/>
</dbReference>
<dbReference type="PANTHER" id="PTHR43174:SF2">
    <property type="entry name" value="UDP-N-ACETYLGLUCOSAMINE 2-EPIMERASE"/>
    <property type="match status" value="1"/>
</dbReference>
<evidence type="ECO:0000256" key="2">
    <source>
        <dbReference type="ARBA" id="ARBA00038209"/>
    </source>
</evidence>
<dbReference type="NCBIfam" id="TIGR00236">
    <property type="entry name" value="wecB"/>
    <property type="match status" value="1"/>
</dbReference>
<dbReference type="EC" id="5.1.3.14" evidence="3"/>
<protein>
    <recommendedName>
        <fullName evidence="3">UDP-N-acetylglucosamine 2-epimerase (non-hydrolyzing)</fullName>
        <ecNumber evidence="3">5.1.3.14</ecNumber>
    </recommendedName>
</protein>
<name>A0A9D1WY48_9FIRM</name>
<keyword evidence="1 4" id="KW-0413">Isomerase</keyword>
<reference evidence="6" key="1">
    <citation type="journal article" date="2021" name="PeerJ">
        <title>Extensive microbial diversity within the chicken gut microbiome revealed by metagenomics and culture.</title>
        <authorList>
            <person name="Gilroy R."/>
            <person name="Ravi A."/>
            <person name="Getino M."/>
            <person name="Pursley I."/>
            <person name="Horton D.L."/>
            <person name="Alikhan N.F."/>
            <person name="Baker D."/>
            <person name="Gharbi K."/>
            <person name="Hall N."/>
            <person name="Watson M."/>
            <person name="Adriaenssens E.M."/>
            <person name="Foster-Nyarko E."/>
            <person name="Jarju S."/>
            <person name="Secka A."/>
            <person name="Antonio M."/>
            <person name="Oren A."/>
            <person name="Chaudhuri R.R."/>
            <person name="La Ragione R."/>
            <person name="Hildebrand F."/>
            <person name="Pallen M.J."/>
        </authorList>
    </citation>
    <scope>NUCLEOTIDE SEQUENCE</scope>
    <source>
        <strain evidence="6">CHK191-13928</strain>
    </source>
</reference>
<organism evidence="6 7">
    <name type="scientific">Candidatus Anaerostipes excrementavium</name>
    <dbReference type="NCBI Taxonomy" id="2838463"/>
    <lineage>
        <taxon>Bacteria</taxon>
        <taxon>Bacillati</taxon>
        <taxon>Bacillota</taxon>
        <taxon>Clostridia</taxon>
        <taxon>Lachnospirales</taxon>
        <taxon>Lachnospiraceae</taxon>
        <taxon>Anaerostipes</taxon>
    </lineage>
</organism>
<feature type="domain" description="UDP-N-acetylglucosamine 2-epimerase" evidence="5">
    <location>
        <begin position="22"/>
        <end position="361"/>
    </location>
</feature>
<proteinExistence type="inferred from homology"/>
<evidence type="ECO:0000259" key="5">
    <source>
        <dbReference type="Pfam" id="PF02350"/>
    </source>
</evidence>
<evidence type="ECO:0000256" key="3">
    <source>
        <dbReference type="ARBA" id="ARBA00038858"/>
    </source>
</evidence>
<comment type="caution">
    <text evidence="6">The sequence shown here is derived from an EMBL/GenBank/DDBJ whole genome shotgun (WGS) entry which is preliminary data.</text>
</comment>
<evidence type="ECO:0000256" key="1">
    <source>
        <dbReference type="ARBA" id="ARBA00023235"/>
    </source>
</evidence>
<dbReference type="Gene3D" id="3.40.50.2000">
    <property type="entry name" value="Glycogen Phosphorylase B"/>
    <property type="match status" value="2"/>
</dbReference>
<dbReference type="AlphaFoldDB" id="A0A9D1WY48"/>
<evidence type="ECO:0000313" key="6">
    <source>
        <dbReference type="EMBL" id="HIX68956.1"/>
    </source>
</evidence>
<evidence type="ECO:0000313" key="7">
    <source>
        <dbReference type="Proteomes" id="UP000886721"/>
    </source>
</evidence>
<dbReference type="EMBL" id="DXEM01000038">
    <property type="protein sequence ID" value="HIX68956.1"/>
    <property type="molecule type" value="Genomic_DNA"/>
</dbReference>
<evidence type="ECO:0000256" key="4">
    <source>
        <dbReference type="RuleBase" id="RU003513"/>
    </source>
</evidence>
<dbReference type="GO" id="GO:0008761">
    <property type="term" value="F:UDP-N-acetylglucosamine 2-epimerase activity"/>
    <property type="evidence" value="ECO:0007669"/>
    <property type="project" value="UniProtKB-EC"/>
</dbReference>